<evidence type="ECO:0000256" key="2">
    <source>
        <dbReference type="SAM" id="MobiDB-lite"/>
    </source>
</evidence>
<feature type="repeat" description="ANK" evidence="1">
    <location>
        <begin position="618"/>
        <end position="650"/>
    </location>
</feature>
<dbReference type="SMART" id="SM00248">
    <property type="entry name" value="ANK"/>
    <property type="match status" value="7"/>
</dbReference>
<dbReference type="InterPro" id="IPR011029">
    <property type="entry name" value="DEATH-like_dom_sf"/>
</dbReference>
<feature type="region of interest" description="Disordered" evidence="2">
    <location>
        <begin position="782"/>
        <end position="842"/>
    </location>
</feature>
<feature type="repeat" description="ANK" evidence="1">
    <location>
        <begin position="577"/>
        <end position="599"/>
    </location>
</feature>
<dbReference type="Gene3D" id="1.25.40.20">
    <property type="entry name" value="Ankyrin repeat-containing domain"/>
    <property type="match status" value="2"/>
</dbReference>
<sequence>MRSILGEMDSTRLIKDEFFYKILIRGVTPANSLVEMRCQLSDLIDQKDDEGVVLINLELASGFATESPHLSKQSVPNWTSNLWREKETTPGRKLSITYVCPILNKVSKRRGGEFDVQDTLGQPGTLAPGTMDTKKGKAVANSCGTSTLTKGVSLSKTHLEAEQLDQTFTEVNLGKKFILNFGLKMDFHKEEVMLSFATGVVVPLETIENLKIKFFELDDEENEVWCDYGRFSELDVHHQYAVVFRTPPYRDTNIDQVVDVFVQLLRPSDGDCSEPVRFQYKPSEKSGRKRHRMSEDSLPLEVQILNNTGINNLVNNLSLENTAYLPPAQGRTLYIDPEEVMMHHNSNPKLPHIDDTVPELFQEAFNDGQALTSSEFKEYIKNLSLSSGSLSEYISTLDPSELDGSKSEDMDLTTDSARGTSRFKIPSDTLKKGILSVRELLMTKEGGKQGVSREKRMTNKVLNKVYLSDTPKTVVNKLTEMLKERPPPKVVAKMVKVLFHDRSAEGYSPLHIAILMNLKDSLKFMLSVLGKGRHADIINARDNNKETALHLSVKQNDQSFVSMLLHVGAEVNIPNKAGDTPFHLAVSLGHTQCLEELLESTNYQLGQPQPKLNKKNENGETALHIAAHRMNLEVVNLLCRAGADVNETTLHQGDTVLHIAVNEECMPIIKYIVEKIRKDAEVESRKMNLNSVSLCFEAFRQDENGQMVELCNPTKIEIDHPNLAGNTALHMSCVVGGKGSVEICRFLMDNKANPYKANYVIERQRMKEQDGAKLKGASVLVEVKQEPDSEPEDEKTPAALMLREGASSTVNSELRMSTEERNGDMEDSEEGSEVDEDSEDDDELVDFHGQTSFDLASNNEDILKLLRKLDQRMEEVEAPTLVVKEEKEEETTTEEEDPNVKLTDETLERLSEILNKSGGWKKLAEMLDYAFLVRNINNASNPSKMLFTYAEQVHGNLSVWNLRGYLDIMGENEAVEVIDNMLAQHYVSTSDHV</sequence>
<reference evidence="4" key="1">
    <citation type="submission" date="2020-11" db="EMBL/GenBank/DDBJ databases">
        <authorList>
            <person name="Tran Van P."/>
        </authorList>
    </citation>
    <scope>NUCLEOTIDE SEQUENCE</scope>
</reference>
<dbReference type="InterPro" id="IPR008967">
    <property type="entry name" value="p53-like_TF_DNA-bd_sf"/>
</dbReference>
<dbReference type="SUPFAM" id="SSF48403">
    <property type="entry name" value="Ankyrin repeat"/>
    <property type="match status" value="1"/>
</dbReference>
<dbReference type="InterPro" id="IPR000451">
    <property type="entry name" value="NFkB/Dor"/>
</dbReference>
<dbReference type="InterPro" id="IPR036770">
    <property type="entry name" value="Ankyrin_rpt-contain_sf"/>
</dbReference>
<feature type="region of interest" description="Disordered" evidence="2">
    <location>
        <begin position="275"/>
        <end position="294"/>
    </location>
</feature>
<dbReference type="PANTHER" id="PTHR24169:SF28">
    <property type="entry name" value="NUCLEAR FACTOR NF-KAPPA-B P110 SUBUNIT"/>
    <property type="match status" value="1"/>
</dbReference>
<dbReference type="InterPro" id="IPR032397">
    <property type="entry name" value="RHD_dimer"/>
</dbReference>
<dbReference type="Gene3D" id="2.60.40.10">
    <property type="entry name" value="Immunoglobulins"/>
    <property type="match status" value="1"/>
</dbReference>
<dbReference type="EMBL" id="OD002434">
    <property type="protein sequence ID" value="CAD7405218.1"/>
    <property type="molecule type" value="Genomic_DNA"/>
</dbReference>
<feature type="domain" description="Rel homology dimerisation" evidence="3">
    <location>
        <begin position="208"/>
        <end position="283"/>
    </location>
</feature>
<dbReference type="PROSITE" id="PS50297">
    <property type="entry name" value="ANK_REP_REGION"/>
    <property type="match status" value="3"/>
</dbReference>
<evidence type="ECO:0000259" key="3">
    <source>
        <dbReference type="Pfam" id="PF16179"/>
    </source>
</evidence>
<keyword evidence="1" id="KW-0040">ANK repeat</keyword>
<dbReference type="GO" id="GO:0005737">
    <property type="term" value="C:cytoplasm"/>
    <property type="evidence" value="ECO:0007669"/>
    <property type="project" value="InterPro"/>
</dbReference>
<feature type="region of interest" description="Disordered" evidence="2">
    <location>
        <begin position="398"/>
        <end position="420"/>
    </location>
</feature>
<feature type="repeat" description="ANK" evidence="1">
    <location>
        <begin position="544"/>
        <end position="576"/>
    </location>
</feature>
<dbReference type="PRINTS" id="PR00057">
    <property type="entry name" value="NFKBTNSCPFCT"/>
</dbReference>
<organism evidence="4">
    <name type="scientific">Timema poppense</name>
    <name type="common">Walking stick</name>
    <dbReference type="NCBI Taxonomy" id="170557"/>
    <lineage>
        <taxon>Eukaryota</taxon>
        <taxon>Metazoa</taxon>
        <taxon>Ecdysozoa</taxon>
        <taxon>Arthropoda</taxon>
        <taxon>Hexapoda</taxon>
        <taxon>Insecta</taxon>
        <taxon>Pterygota</taxon>
        <taxon>Neoptera</taxon>
        <taxon>Polyneoptera</taxon>
        <taxon>Phasmatodea</taxon>
        <taxon>Timematodea</taxon>
        <taxon>Timematoidea</taxon>
        <taxon>Timematidae</taxon>
        <taxon>Timema</taxon>
    </lineage>
</organism>
<dbReference type="SUPFAM" id="SSF49417">
    <property type="entry name" value="p53-like transcription factors"/>
    <property type="match status" value="1"/>
</dbReference>
<evidence type="ECO:0000256" key="1">
    <source>
        <dbReference type="PROSITE-ProRule" id="PRU00023"/>
    </source>
</evidence>
<protein>
    <recommendedName>
        <fullName evidence="3">Rel homology dimerisation domain-containing protein</fullName>
    </recommendedName>
</protein>
<dbReference type="SUPFAM" id="SSF81296">
    <property type="entry name" value="E set domains"/>
    <property type="match status" value="1"/>
</dbReference>
<dbReference type="SUPFAM" id="SSF47986">
    <property type="entry name" value="DEATH domain"/>
    <property type="match status" value="1"/>
</dbReference>
<dbReference type="Gene3D" id="1.10.533.10">
    <property type="entry name" value="Death Domain, Fas"/>
    <property type="match status" value="1"/>
</dbReference>
<dbReference type="GO" id="GO:0000981">
    <property type="term" value="F:DNA-binding transcription factor activity, RNA polymerase II-specific"/>
    <property type="evidence" value="ECO:0007669"/>
    <property type="project" value="TreeGrafter"/>
</dbReference>
<accession>A0A7R9CZG2</accession>
<dbReference type="Pfam" id="PF00023">
    <property type="entry name" value="Ank"/>
    <property type="match status" value="1"/>
</dbReference>
<feature type="compositionally biased region" description="Acidic residues" evidence="2">
    <location>
        <begin position="825"/>
        <end position="842"/>
    </location>
</feature>
<name>A0A7R9CZG2_TIMPO</name>
<dbReference type="Pfam" id="PF12796">
    <property type="entry name" value="Ank_2"/>
    <property type="match status" value="1"/>
</dbReference>
<dbReference type="PROSITE" id="PS50088">
    <property type="entry name" value="ANK_REPEAT"/>
    <property type="match status" value="3"/>
</dbReference>
<gene>
    <name evidence="4" type="ORF">TPSB3V08_LOCUS4866</name>
</gene>
<dbReference type="GO" id="GO:0000978">
    <property type="term" value="F:RNA polymerase II cis-regulatory region sequence-specific DNA binding"/>
    <property type="evidence" value="ECO:0007669"/>
    <property type="project" value="TreeGrafter"/>
</dbReference>
<proteinExistence type="predicted"/>
<dbReference type="InterPro" id="IPR013783">
    <property type="entry name" value="Ig-like_fold"/>
</dbReference>
<feature type="compositionally biased region" description="Polar residues" evidence="2">
    <location>
        <begin position="806"/>
        <end position="815"/>
    </location>
</feature>
<dbReference type="InterPro" id="IPR014756">
    <property type="entry name" value="Ig_E-set"/>
</dbReference>
<evidence type="ECO:0000313" key="4">
    <source>
        <dbReference type="EMBL" id="CAD7405218.1"/>
    </source>
</evidence>
<dbReference type="Pfam" id="PF16179">
    <property type="entry name" value="RHD_dimer"/>
    <property type="match status" value="1"/>
</dbReference>
<dbReference type="InterPro" id="IPR002110">
    <property type="entry name" value="Ankyrin_rpt"/>
</dbReference>
<dbReference type="PANTHER" id="PTHR24169">
    <property type="entry name" value="NUCLEAR FACTOR NF-KAPPA-B PROTEIN"/>
    <property type="match status" value="1"/>
</dbReference>
<dbReference type="AlphaFoldDB" id="A0A7R9CZG2"/>